<dbReference type="Pfam" id="PF13585">
    <property type="entry name" value="CHU_C"/>
    <property type="match status" value="1"/>
</dbReference>
<accession>A0A5S5CC27</accession>
<dbReference type="EMBL" id="VNHU01000001">
    <property type="protein sequence ID" value="TYP76897.1"/>
    <property type="molecule type" value="Genomic_DNA"/>
</dbReference>
<organism evidence="2 3">
    <name type="scientific">Aquimarina intermedia</name>
    <dbReference type="NCBI Taxonomy" id="350814"/>
    <lineage>
        <taxon>Bacteria</taxon>
        <taxon>Pseudomonadati</taxon>
        <taxon>Bacteroidota</taxon>
        <taxon>Flavobacteriia</taxon>
        <taxon>Flavobacteriales</taxon>
        <taxon>Flavobacteriaceae</taxon>
        <taxon>Aquimarina</taxon>
    </lineage>
</organism>
<evidence type="ECO:0000313" key="2">
    <source>
        <dbReference type="EMBL" id="TYP76897.1"/>
    </source>
</evidence>
<dbReference type="InterPro" id="IPR013783">
    <property type="entry name" value="Ig-like_fold"/>
</dbReference>
<evidence type="ECO:0000256" key="1">
    <source>
        <dbReference type="SAM" id="SignalP"/>
    </source>
</evidence>
<keyword evidence="3" id="KW-1185">Reference proteome</keyword>
<protein>
    <submittedName>
        <fullName evidence="2">Gliding motility-associated-like protein</fullName>
    </submittedName>
</protein>
<name>A0A5S5CC27_9FLAO</name>
<dbReference type="Proteomes" id="UP000324376">
    <property type="component" value="Unassembled WGS sequence"/>
</dbReference>
<keyword evidence="1" id="KW-0732">Signal</keyword>
<gene>
    <name evidence="2" type="ORF">BD809_10142</name>
</gene>
<reference evidence="2 3" key="1">
    <citation type="submission" date="2019-07" db="EMBL/GenBank/DDBJ databases">
        <title>Genomic Encyclopedia of Archaeal and Bacterial Type Strains, Phase II (KMG-II): from individual species to whole genera.</title>
        <authorList>
            <person name="Goeker M."/>
        </authorList>
    </citation>
    <scope>NUCLEOTIDE SEQUENCE [LARGE SCALE GENOMIC DNA]</scope>
    <source>
        <strain evidence="2 3">DSM 17527</strain>
    </source>
</reference>
<sequence length="687" mass="75277">MKNKLNLTSLLLLAVLLISSHELAAQRAISAPVFENGSTQICASPGNNTFTVIATLSAGPALDNSNQYILEVSAPDGTFADTDQNIELARVTGPNDSNEGEIRFENFSVDESLNSDTYRLRIRASTDDSVISSESVEIAMHYFRNDLTVVLNSREDVILCNTASINRTINPVVLDDIGNELNVDDFKWQWYRGDLGTSAFDAVAIPGETSSSYTVTQEGKYVVKIFYGKCQIVYNKASSNAIEVFIVDVADVFINEGASVAFCPQDAKVLTSSETNTDYTYQWFKNDTAIEGEIASTITLPDNDFGGNYTLEVRYSEDCTVTTDPIAVTNNGSSITETLPENLIILPTQTITLQVTTDAPEGSTVQWFVDTNLQKQEPLSGTTSTFEANFVGRYRVRIQATDACNSVIESQTEIFAPIGFESTIGSGSDLTCDDTTVDIALQEMVGVTASDLRVPLTQDQYSFFDFEWLADGATTGDTETTLTVDTANQDAVYQLQADLKTGEFSNILSNEVSVKYVASDTEITLTPDSLPKDGSITLTVPPDDSYTYEWYRVVDDEEQVIEGATTNEITVSETGDYFVRIASVFCSLDTPIVTVSEEAALSAFIPNIVTPNSDGINDTWNLPDELTDSPEVEVIIYDSRGQIALQTTNYRNGDWPNDTDVSKETVYYFIITKNNSVIRKGSITVMK</sequence>
<dbReference type="Gene3D" id="2.60.40.10">
    <property type="entry name" value="Immunoglobulins"/>
    <property type="match status" value="1"/>
</dbReference>
<feature type="signal peptide" evidence="1">
    <location>
        <begin position="1"/>
        <end position="24"/>
    </location>
</feature>
<evidence type="ECO:0000313" key="3">
    <source>
        <dbReference type="Proteomes" id="UP000324376"/>
    </source>
</evidence>
<comment type="caution">
    <text evidence="2">The sequence shown here is derived from an EMBL/GenBank/DDBJ whole genome shotgun (WGS) entry which is preliminary data.</text>
</comment>
<feature type="chain" id="PRO_5024368403" evidence="1">
    <location>
        <begin position="25"/>
        <end position="687"/>
    </location>
</feature>
<dbReference type="OrthoDB" id="678019at2"/>
<proteinExistence type="predicted"/>
<dbReference type="RefSeq" id="WP_148780940.1">
    <property type="nucleotide sequence ID" value="NZ_VNHU01000001.1"/>
</dbReference>
<dbReference type="AlphaFoldDB" id="A0A5S5CC27"/>